<dbReference type="GO" id="GO:0005886">
    <property type="term" value="C:plasma membrane"/>
    <property type="evidence" value="ECO:0007669"/>
    <property type="project" value="UniProtKB-SubCell"/>
</dbReference>
<comment type="subcellular location">
    <subcellularLocation>
        <location evidence="7">Cell membrane</location>
        <topology evidence="7">Single-pass membrane protein</topology>
    </subcellularLocation>
</comment>
<organism evidence="9 10">
    <name type="scientific">Labedella phragmitis</name>
    <dbReference type="NCBI Taxonomy" id="2498849"/>
    <lineage>
        <taxon>Bacteria</taxon>
        <taxon>Bacillati</taxon>
        <taxon>Actinomycetota</taxon>
        <taxon>Actinomycetes</taxon>
        <taxon>Micrococcales</taxon>
        <taxon>Microbacteriaceae</taxon>
        <taxon>Labedella</taxon>
    </lineage>
</organism>
<keyword evidence="4 7" id="KW-0472">Membrane</keyword>
<keyword evidence="6 7" id="KW-0961">Cell wall biogenesis/degradation</keyword>
<evidence type="ECO:0000256" key="2">
    <source>
        <dbReference type="ARBA" id="ARBA00022692"/>
    </source>
</evidence>
<dbReference type="PANTHER" id="PTHR30518">
    <property type="entry name" value="ENDOLYTIC MUREIN TRANSGLYCOSYLASE"/>
    <property type="match status" value="1"/>
</dbReference>
<dbReference type="HAMAP" id="MF_02065">
    <property type="entry name" value="MltG"/>
    <property type="match status" value="1"/>
</dbReference>
<feature type="compositionally biased region" description="Basic and acidic residues" evidence="8">
    <location>
        <begin position="44"/>
        <end position="53"/>
    </location>
</feature>
<comment type="caution">
    <text evidence="9">The sequence shown here is derived from an EMBL/GenBank/DDBJ whole genome shotgun (WGS) entry which is preliminary data.</text>
</comment>
<comment type="function">
    <text evidence="7">Functions as a peptidoglycan terminase that cleaves nascent peptidoglycan strands endolytically to terminate their elongation.</text>
</comment>
<dbReference type="AlphaFoldDB" id="A0A3S4AMB9"/>
<gene>
    <name evidence="7 9" type="primary">mltG</name>
    <name evidence="9" type="ORF">ELQ90_06290</name>
</gene>
<keyword evidence="1 7" id="KW-1003">Cell membrane</keyword>
<keyword evidence="5 7" id="KW-0456">Lyase</keyword>
<evidence type="ECO:0000256" key="6">
    <source>
        <dbReference type="ARBA" id="ARBA00023316"/>
    </source>
</evidence>
<dbReference type="InterPro" id="IPR003770">
    <property type="entry name" value="MLTG-like"/>
</dbReference>
<dbReference type="GO" id="GO:0009252">
    <property type="term" value="P:peptidoglycan biosynthetic process"/>
    <property type="evidence" value="ECO:0007669"/>
    <property type="project" value="UniProtKB-UniRule"/>
</dbReference>
<evidence type="ECO:0000256" key="5">
    <source>
        <dbReference type="ARBA" id="ARBA00023239"/>
    </source>
</evidence>
<evidence type="ECO:0000313" key="10">
    <source>
        <dbReference type="Proteomes" id="UP000288547"/>
    </source>
</evidence>
<feature type="compositionally biased region" description="Acidic residues" evidence="8">
    <location>
        <begin position="1"/>
        <end position="10"/>
    </location>
</feature>
<dbReference type="CDD" id="cd08010">
    <property type="entry name" value="MltG_like"/>
    <property type="match status" value="1"/>
</dbReference>
<protein>
    <recommendedName>
        <fullName evidence="7">Endolytic murein transglycosylase</fullName>
        <ecNumber evidence="7">4.2.2.29</ecNumber>
    </recommendedName>
    <alternativeName>
        <fullName evidence="7">Peptidoglycan lytic transglycosylase</fullName>
    </alternativeName>
    <alternativeName>
        <fullName evidence="7">Peptidoglycan polymerization terminase</fullName>
    </alternativeName>
</protein>
<dbReference type="Gene3D" id="3.30.1490.480">
    <property type="entry name" value="Endolytic murein transglycosylase"/>
    <property type="match status" value="1"/>
</dbReference>
<dbReference type="Proteomes" id="UP000288547">
    <property type="component" value="Unassembled WGS sequence"/>
</dbReference>
<dbReference type="OrthoDB" id="9814591at2"/>
<accession>A0A3S4AMB9</accession>
<evidence type="ECO:0000256" key="1">
    <source>
        <dbReference type="ARBA" id="ARBA00022475"/>
    </source>
</evidence>
<dbReference type="Pfam" id="PF02618">
    <property type="entry name" value="YceG"/>
    <property type="match status" value="1"/>
</dbReference>
<evidence type="ECO:0000256" key="8">
    <source>
        <dbReference type="SAM" id="MobiDB-lite"/>
    </source>
</evidence>
<comment type="similarity">
    <text evidence="7">Belongs to the transglycosylase MltG family.</text>
</comment>
<evidence type="ECO:0000256" key="7">
    <source>
        <dbReference type="HAMAP-Rule" id="MF_02065"/>
    </source>
</evidence>
<proteinExistence type="inferred from homology"/>
<dbReference type="GO" id="GO:0071555">
    <property type="term" value="P:cell wall organization"/>
    <property type="evidence" value="ECO:0007669"/>
    <property type="project" value="UniProtKB-KW"/>
</dbReference>
<keyword evidence="10" id="KW-1185">Reference proteome</keyword>
<keyword evidence="2 7" id="KW-0812">Transmembrane</keyword>
<evidence type="ECO:0000256" key="3">
    <source>
        <dbReference type="ARBA" id="ARBA00022989"/>
    </source>
</evidence>
<dbReference type="GO" id="GO:0008932">
    <property type="term" value="F:lytic endotransglycosylase activity"/>
    <property type="evidence" value="ECO:0007669"/>
    <property type="project" value="UniProtKB-UniRule"/>
</dbReference>
<reference evidence="9 10" key="1">
    <citation type="submission" date="2018-12" db="EMBL/GenBank/DDBJ databases">
        <authorList>
            <person name="Li F."/>
        </authorList>
    </citation>
    <scope>NUCLEOTIDE SEQUENCE [LARGE SCALE GENOMIC DNA]</scope>
    <source>
        <strain evidence="9 10">11W25H-1</strain>
    </source>
</reference>
<keyword evidence="3 7" id="KW-1133">Transmembrane helix</keyword>
<dbReference type="EC" id="4.2.2.29" evidence="7"/>
<evidence type="ECO:0000256" key="4">
    <source>
        <dbReference type="ARBA" id="ARBA00023136"/>
    </source>
</evidence>
<feature type="site" description="Important for catalytic activity" evidence="7">
    <location>
        <position position="333"/>
    </location>
</feature>
<feature type="region of interest" description="Disordered" evidence="8">
    <location>
        <begin position="1"/>
        <end position="107"/>
    </location>
</feature>
<comment type="catalytic activity">
    <reaction evidence="7">
        <text>a peptidoglycan chain = a peptidoglycan chain with N-acetyl-1,6-anhydromuramyl-[peptide] at the reducing end + a peptidoglycan chain with N-acetylglucosamine at the non-reducing end.</text>
        <dbReference type="EC" id="4.2.2.29"/>
    </reaction>
</comment>
<sequence>MNDVPPEDQDPFTSLLRGGGTPEQGSRSTPPRPAGGDAGSDGPLSRREARERATSAGGDAPVVDEDVPPHVLLGTATAEQPTVAADRSSRRASTRSAEYPPRDKPSRRRGVAVGIIITLLVVVGVVASGSYVWNTFEPQIRSVMGWEEPNDFDGAGSGEVLITIADGETGSDVADTLETAGVTKTAEAFYELLLDQDEDVVFQPGVYSLAKGMSARSALDALQDPASKIERTAVIREGITGPTIIAELSAATEIPVEEFEAAIADPTVYGVPENAVSIEGWLFPATYTFDPGLTAQQVVQTLVDRTIASLDSARVPVEDRERVLTIASIIQREARQADDFYKVSRVIQNRLDDGMRLEMDSTAQYGVDEATGSVWSSAEALGSDNPWNTYQRDGLPVGPISSPGDVAIDAAMHPADGSWLFFVTVDLNTGETVFSNTVSEHDAAVRQLRAWCADNPGSGC</sequence>
<name>A0A3S4AMB9_9MICO</name>
<evidence type="ECO:0000313" key="9">
    <source>
        <dbReference type="EMBL" id="RWZ51703.1"/>
    </source>
</evidence>
<dbReference type="EMBL" id="RZNB01000002">
    <property type="protein sequence ID" value="RWZ51703.1"/>
    <property type="molecule type" value="Genomic_DNA"/>
</dbReference>
<feature type="transmembrane region" description="Helical" evidence="7">
    <location>
        <begin position="111"/>
        <end position="133"/>
    </location>
</feature>
<dbReference type="PANTHER" id="PTHR30518:SF2">
    <property type="entry name" value="ENDOLYTIC MUREIN TRANSGLYCOSYLASE"/>
    <property type="match status" value="1"/>
</dbReference>
<dbReference type="NCBIfam" id="TIGR00247">
    <property type="entry name" value="endolytic transglycosylase MltG"/>
    <property type="match status" value="1"/>
</dbReference>